<dbReference type="InterPro" id="IPR012338">
    <property type="entry name" value="Beta-lactam/transpept-like"/>
</dbReference>
<evidence type="ECO:0000313" key="3">
    <source>
        <dbReference type="Proteomes" id="UP000198379"/>
    </source>
</evidence>
<dbReference type="InterPro" id="IPR001466">
    <property type="entry name" value="Beta-lactam-related"/>
</dbReference>
<dbReference type="Pfam" id="PF00144">
    <property type="entry name" value="Beta-lactamase"/>
    <property type="match status" value="1"/>
</dbReference>
<dbReference type="Gene3D" id="3.40.710.10">
    <property type="entry name" value="DD-peptidase/beta-lactamase superfamily"/>
    <property type="match status" value="1"/>
</dbReference>
<feature type="domain" description="Beta-lactamase-related" evidence="1">
    <location>
        <begin position="36"/>
        <end position="343"/>
    </location>
</feature>
<proteinExistence type="predicted"/>
<protein>
    <submittedName>
        <fullName evidence="2">CubicO group peptidase, beta-lactamase class C family</fullName>
    </submittedName>
</protein>
<dbReference type="InterPro" id="IPR050789">
    <property type="entry name" value="Diverse_Enzym_Activities"/>
</dbReference>
<dbReference type="AlphaFoldDB" id="A0A239DCE3"/>
<evidence type="ECO:0000313" key="2">
    <source>
        <dbReference type="EMBL" id="SNS30000.1"/>
    </source>
</evidence>
<dbReference type="PANTHER" id="PTHR43283:SF18">
    <property type="match status" value="1"/>
</dbReference>
<evidence type="ECO:0000259" key="1">
    <source>
        <dbReference type="Pfam" id="PF00144"/>
    </source>
</evidence>
<organism evidence="2 3">
    <name type="scientific">Dokdonia pacifica</name>
    <dbReference type="NCBI Taxonomy" id="1627892"/>
    <lineage>
        <taxon>Bacteria</taxon>
        <taxon>Pseudomonadati</taxon>
        <taxon>Bacteroidota</taxon>
        <taxon>Flavobacteriia</taxon>
        <taxon>Flavobacteriales</taxon>
        <taxon>Flavobacteriaceae</taxon>
        <taxon>Dokdonia</taxon>
    </lineage>
</organism>
<dbReference type="SUPFAM" id="SSF56601">
    <property type="entry name" value="beta-lactamase/transpeptidase-like"/>
    <property type="match status" value="1"/>
</dbReference>
<gene>
    <name evidence="2" type="ORF">SAMN06265376_11099</name>
</gene>
<accession>A0A239DCE3</accession>
<keyword evidence="3" id="KW-1185">Reference proteome</keyword>
<dbReference type="RefSeq" id="WP_089373723.1">
    <property type="nucleotide sequence ID" value="NZ_BMEP01000010.1"/>
</dbReference>
<sequence>MTTLIKWTIIGLISFSVSGQTIKNPIGQDIPVEDINAFFDKQMEATGTPGVSLAIINDGKIVYHTVKGYSAPDTPISPKTIFEGASLSKPLFAFFVMQLVEDGVLDLDTPLYTYLPYKDIAHDERYKKITARMVLSHTTGFPNWRNENGRTGLTIDFEPGTQFQYSGEGYQYLALVLQELLKTDPKGLQKRFHKQIAKPFGLDVTRYIPNTKNQKNKAQPFKNNEWLPITNQGKDEFGAAYGVNSEAKDWAKLIIAWMNKEGLSNDGYAELFKKQTALPDDNPNRASGISHLTLGFYNGTFPFGDVYGHGGNNNKRFTSLFFFIPESKWGAVLFTNSGFGEQMGIEFFQYILSVGN</sequence>
<dbReference type="OrthoDB" id="1357763at2"/>
<reference evidence="2 3" key="1">
    <citation type="submission" date="2017-06" db="EMBL/GenBank/DDBJ databases">
        <authorList>
            <person name="Kim H.J."/>
            <person name="Triplett B.A."/>
        </authorList>
    </citation>
    <scope>NUCLEOTIDE SEQUENCE [LARGE SCALE GENOMIC DNA]</scope>
    <source>
        <strain evidence="2 3">DSM 25597</strain>
    </source>
</reference>
<dbReference type="Proteomes" id="UP000198379">
    <property type="component" value="Unassembled WGS sequence"/>
</dbReference>
<dbReference type="PANTHER" id="PTHR43283">
    <property type="entry name" value="BETA-LACTAMASE-RELATED"/>
    <property type="match status" value="1"/>
</dbReference>
<name>A0A239DCE3_9FLAO</name>
<dbReference type="EMBL" id="FZNY01000010">
    <property type="protein sequence ID" value="SNS30000.1"/>
    <property type="molecule type" value="Genomic_DNA"/>
</dbReference>